<protein>
    <recommendedName>
        <fullName evidence="4">DUF5667 domain-containing protein</fullName>
    </recommendedName>
</protein>
<feature type="signal peptide" evidence="3">
    <location>
        <begin position="1"/>
        <end position="25"/>
    </location>
</feature>
<reference evidence="5 6" key="1">
    <citation type="submission" date="2023-06" db="EMBL/GenBank/DDBJ databases">
        <title>Sporosarcina sp. nov., isolated from Korean traditional fermented seafood 'Jeotgal'.</title>
        <authorList>
            <person name="Yang A.I."/>
            <person name="Shin N.-R."/>
        </authorList>
    </citation>
    <scope>NUCLEOTIDE SEQUENCE [LARGE SCALE GENOMIC DNA]</scope>
    <source>
        <strain evidence="5 6">KCTC13119</strain>
    </source>
</reference>
<keyword evidence="1" id="KW-0175">Coiled coil</keyword>
<keyword evidence="3" id="KW-0732">Signal</keyword>
<dbReference type="RefSeq" id="WP_317942357.1">
    <property type="nucleotide sequence ID" value="NZ_JAUBDI010000003.1"/>
</dbReference>
<evidence type="ECO:0000256" key="2">
    <source>
        <dbReference type="SAM" id="MobiDB-lite"/>
    </source>
</evidence>
<keyword evidence="6" id="KW-1185">Reference proteome</keyword>
<dbReference type="Proteomes" id="UP001282284">
    <property type="component" value="Unassembled WGS sequence"/>
</dbReference>
<feature type="compositionally biased region" description="Acidic residues" evidence="2">
    <location>
        <begin position="350"/>
        <end position="359"/>
    </location>
</feature>
<evidence type="ECO:0000256" key="3">
    <source>
        <dbReference type="SAM" id="SignalP"/>
    </source>
</evidence>
<feature type="compositionally biased region" description="Basic and acidic residues" evidence="2">
    <location>
        <begin position="337"/>
        <end position="349"/>
    </location>
</feature>
<organism evidence="5 6">
    <name type="scientific">Sporosarcina saromensis</name>
    <dbReference type="NCBI Taxonomy" id="359365"/>
    <lineage>
        <taxon>Bacteria</taxon>
        <taxon>Bacillati</taxon>
        <taxon>Bacillota</taxon>
        <taxon>Bacilli</taxon>
        <taxon>Bacillales</taxon>
        <taxon>Caryophanaceae</taxon>
        <taxon>Sporosarcina</taxon>
    </lineage>
</organism>
<sequence length="506" mass="57631">MKLLMKSALVCGVAATILFGAKVEAAEKSKVEAEIINEDEQKFGDENAVEPGMAPDHLLYFLDRFTEKVQLAFTRDDEKEANLLMDFAKERLAESDKMADAEKDQYITDLIDAYVAYLEAAEEHVALVVMDDAKDQVSKEQLTDTLEKVITMETSSKVDDVIDEAKKQELVEKKQDAYLLANSLRNLDQEQVKMLREQGFGFGEIVKVVVFAKEGNKTEAEIVAMLKEENKGFGEIANELQINHADLLKNIMRKKEKFVEKAIEEAEESGNVEAVNELAKSLERIQKEQIALSMAKEFGDVEQRVNKKLQRIKEKVAAGQMSQEVADRKIKQIQQQAEKKMDKFHKEAKEDADEIAEALEESKEEALEEQQEQAKKAEKAEKKAQEKLEKEQTKQQEKEKKLQQKEEEQAEKVAEKAKEEQEKAAEKAKKEQEKAAEKAKEEQEKAAEKAKKEQEKAAEKAKEEQEKAAEKAKKEQEKAAEKAKKEQEKAAEKEQRNDEEDEGEDD</sequence>
<feature type="domain" description="DUF5667" evidence="4">
    <location>
        <begin position="53"/>
        <end position="148"/>
    </location>
</feature>
<evidence type="ECO:0000313" key="6">
    <source>
        <dbReference type="Proteomes" id="UP001282284"/>
    </source>
</evidence>
<feature type="chain" id="PRO_5045686198" description="DUF5667 domain-containing protein" evidence="3">
    <location>
        <begin position="26"/>
        <end position="506"/>
    </location>
</feature>
<feature type="compositionally biased region" description="Acidic residues" evidence="2">
    <location>
        <begin position="497"/>
        <end position="506"/>
    </location>
</feature>
<feature type="region of interest" description="Disordered" evidence="2">
    <location>
        <begin position="320"/>
        <end position="506"/>
    </location>
</feature>
<dbReference type="Pfam" id="PF18915">
    <property type="entry name" value="DUF5667"/>
    <property type="match status" value="1"/>
</dbReference>
<feature type="coiled-coil region" evidence="1">
    <location>
        <begin position="237"/>
        <end position="269"/>
    </location>
</feature>
<dbReference type="InterPro" id="IPR043725">
    <property type="entry name" value="DUF5667"/>
</dbReference>
<comment type="caution">
    <text evidence="5">The sequence shown here is derived from an EMBL/GenBank/DDBJ whole genome shotgun (WGS) entry which is preliminary data.</text>
</comment>
<feature type="compositionally biased region" description="Basic and acidic residues" evidence="2">
    <location>
        <begin position="372"/>
        <end position="496"/>
    </location>
</feature>
<proteinExistence type="predicted"/>
<dbReference type="EMBL" id="JAUBDI010000003">
    <property type="protein sequence ID" value="MDW0112459.1"/>
    <property type="molecule type" value="Genomic_DNA"/>
</dbReference>
<evidence type="ECO:0000259" key="4">
    <source>
        <dbReference type="Pfam" id="PF18915"/>
    </source>
</evidence>
<evidence type="ECO:0000256" key="1">
    <source>
        <dbReference type="SAM" id="Coils"/>
    </source>
</evidence>
<gene>
    <name evidence="5" type="ORF">QT711_04625</name>
</gene>
<accession>A0ABU4G654</accession>
<evidence type="ECO:0000313" key="5">
    <source>
        <dbReference type="EMBL" id="MDW0112459.1"/>
    </source>
</evidence>
<name>A0ABU4G654_9BACL</name>